<comment type="caution">
    <text evidence="5">The sequence shown here is derived from an EMBL/GenBank/DDBJ whole genome shotgun (WGS) entry which is preliminary data.</text>
</comment>
<feature type="transmembrane region" description="Helical" evidence="3">
    <location>
        <begin position="185"/>
        <end position="203"/>
    </location>
</feature>
<feature type="transmembrane region" description="Helical" evidence="3">
    <location>
        <begin position="262"/>
        <end position="279"/>
    </location>
</feature>
<feature type="transmembrane region" description="Helical" evidence="3">
    <location>
        <begin position="129"/>
        <end position="147"/>
    </location>
</feature>
<dbReference type="InterPro" id="IPR002656">
    <property type="entry name" value="Acyl_transf_3_dom"/>
</dbReference>
<protein>
    <submittedName>
        <fullName evidence="5">Acyltransferase family protein</fullName>
    </submittedName>
</protein>
<evidence type="ECO:0000313" key="5">
    <source>
        <dbReference type="EMBL" id="MBF4500589.1"/>
    </source>
</evidence>
<dbReference type="GO" id="GO:0016747">
    <property type="term" value="F:acyltransferase activity, transferring groups other than amino-acyl groups"/>
    <property type="evidence" value="ECO:0007669"/>
    <property type="project" value="InterPro"/>
</dbReference>
<accession>A0A8J7KSH9</accession>
<dbReference type="InterPro" id="IPR052734">
    <property type="entry name" value="Nod_factor_acetyltransferase"/>
</dbReference>
<dbReference type="AlphaFoldDB" id="A0A8J7KSH9"/>
<comment type="similarity">
    <text evidence="2">Belongs to the acyltransferase 3 family.</text>
</comment>
<feature type="transmembrane region" description="Helical" evidence="3">
    <location>
        <begin position="153"/>
        <end position="173"/>
    </location>
</feature>
<dbReference type="Pfam" id="PF01757">
    <property type="entry name" value="Acyl_transf_3"/>
    <property type="match status" value="1"/>
</dbReference>
<evidence type="ECO:0000256" key="1">
    <source>
        <dbReference type="ARBA" id="ARBA00004370"/>
    </source>
</evidence>
<dbReference type="Proteomes" id="UP000622653">
    <property type="component" value="Unassembled WGS sequence"/>
</dbReference>
<keyword evidence="6" id="KW-1185">Reference proteome</keyword>
<evidence type="ECO:0000256" key="3">
    <source>
        <dbReference type="SAM" id="Phobius"/>
    </source>
</evidence>
<feature type="transmembrane region" description="Helical" evidence="3">
    <location>
        <begin position="104"/>
        <end position="122"/>
    </location>
</feature>
<dbReference type="PANTHER" id="PTHR37312:SF1">
    <property type="entry name" value="MEMBRANE-BOUND ACYLTRANSFERASE YKRP-RELATED"/>
    <property type="match status" value="1"/>
</dbReference>
<organism evidence="5 6">
    <name type="scientific">Savagea serpentis</name>
    <dbReference type="NCBI Taxonomy" id="2785297"/>
    <lineage>
        <taxon>Bacteria</taxon>
        <taxon>Bacillati</taxon>
        <taxon>Bacillota</taxon>
        <taxon>Bacilli</taxon>
        <taxon>Bacillales</taxon>
        <taxon>Caryophanaceae</taxon>
        <taxon>Savagea</taxon>
    </lineage>
</organism>
<keyword evidence="3" id="KW-0472">Membrane</keyword>
<evidence type="ECO:0000313" key="6">
    <source>
        <dbReference type="Proteomes" id="UP000622653"/>
    </source>
</evidence>
<reference evidence="5" key="1">
    <citation type="submission" date="2020-11" db="EMBL/GenBank/DDBJ databases">
        <title>Multidrug resistant novel bacterium Savagea serpentis sp. nov., isolated from the scats of a vine snake (Ahaetulla nasuta).</title>
        <authorList>
            <person name="Venkata Ramana V."/>
            <person name="Vikas Patil S."/>
            <person name="Yogita Lugani V."/>
        </authorList>
    </citation>
    <scope>NUCLEOTIDE SEQUENCE</scope>
    <source>
        <strain evidence="5">SN6</strain>
    </source>
</reference>
<feature type="transmembrane region" description="Helical" evidence="3">
    <location>
        <begin position="291"/>
        <end position="310"/>
    </location>
</feature>
<proteinExistence type="inferred from homology"/>
<dbReference type="RefSeq" id="WP_194562020.1">
    <property type="nucleotide sequence ID" value="NZ_JADKPV010000001.1"/>
</dbReference>
<keyword evidence="5" id="KW-0012">Acyltransferase</keyword>
<feature type="transmembrane region" description="Helical" evidence="3">
    <location>
        <begin position="71"/>
        <end position="92"/>
    </location>
</feature>
<gene>
    <name evidence="5" type="ORF">IRY55_04360</name>
</gene>
<name>A0A8J7KSH9_9BACL</name>
<feature type="domain" description="Acyltransferase 3" evidence="4">
    <location>
        <begin position="7"/>
        <end position="305"/>
    </location>
</feature>
<feature type="transmembrane region" description="Helical" evidence="3">
    <location>
        <begin position="36"/>
        <end position="59"/>
    </location>
</feature>
<dbReference type="EMBL" id="JADKPV010000001">
    <property type="protein sequence ID" value="MBF4500589.1"/>
    <property type="molecule type" value="Genomic_DNA"/>
</dbReference>
<feature type="transmembrane region" description="Helical" evidence="3">
    <location>
        <begin position="228"/>
        <end position="250"/>
    </location>
</feature>
<keyword evidence="5" id="KW-0808">Transferase</keyword>
<sequence>MTTKRYAYIDNAKVLFIFLVVFGHLIQPFTSKTTGISAIYTWIYTFHMPAFILLSGFFAKGMHSLRDVWKLFKQLIVPYLIFQIAYTGYYFWIGKNNWATDNMFVPHWSLWFLLSLFSWHLLLTVFRRFPAYVGLPIAVVIGLVVGYNADIGHAFSLSRTFVFFPFFLAGYFLTKEHFDKLQRPLVRIGAIFILIIAFFFIYYGPEIDTGWLLASKSYETLGASETGALWRLVVYSVAAVMTMSVLALIPTKEWRGTVLGERTLYVYLLHGFFIQYARANDFFTVDATIDLFALALIAAILVLVLSSQPVRMLTQPMIELRTTLWKNREANQN</sequence>
<dbReference type="PANTHER" id="PTHR37312">
    <property type="entry name" value="MEMBRANE-BOUND ACYLTRANSFERASE YKRP-RELATED"/>
    <property type="match status" value="1"/>
</dbReference>
<keyword evidence="3" id="KW-1133">Transmembrane helix</keyword>
<evidence type="ECO:0000259" key="4">
    <source>
        <dbReference type="Pfam" id="PF01757"/>
    </source>
</evidence>
<feature type="transmembrane region" description="Helical" evidence="3">
    <location>
        <begin position="12"/>
        <end position="30"/>
    </location>
</feature>
<comment type="subcellular location">
    <subcellularLocation>
        <location evidence="1">Membrane</location>
    </subcellularLocation>
</comment>
<evidence type="ECO:0000256" key="2">
    <source>
        <dbReference type="ARBA" id="ARBA00007400"/>
    </source>
</evidence>
<keyword evidence="3" id="KW-0812">Transmembrane</keyword>